<accession>A0A069QKI6</accession>
<evidence type="ECO:0000313" key="2">
    <source>
        <dbReference type="Proteomes" id="UP000027442"/>
    </source>
</evidence>
<name>A0A069QKI6_HOYLO</name>
<organism evidence="1 2">
    <name type="scientific">Hoylesella loescheii DSM 19665 = JCM 12249 = ATCC 15930</name>
    <dbReference type="NCBI Taxonomy" id="1122985"/>
    <lineage>
        <taxon>Bacteria</taxon>
        <taxon>Pseudomonadati</taxon>
        <taxon>Bacteroidota</taxon>
        <taxon>Bacteroidia</taxon>
        <taxon>Bacteroidales</taxon>
        <taxon>Prevotellaceae</taxon>
        <taxon>Hoylesella</taxon>
    </lineage>
</organism>
<reference evidence="1 2" key="1">
    <citation type="submission" date="2013-08" db="EMBL/GenBank/DDBJ databases">
        <authorList>
            <person name="Weinstock G."/>
            <person name="Sodergren E."/>
            <person name="Wylie T."/>
            <person name="Fulton L."/>
            <person name="Fulton R."/>
            <person name="Fronick C."/>
            <person name="O'Laughlin M."/>
            <person name="Godfrey J."/>
            <person name="Miner T."/>
            <person name="Herter B."/>
            <person name="Appelbaum E."/>
            <person name="Cordes M."/>
            <person name="Lek S."/>
            <person name="Wollam A."/>
            <person name="Pepin K.H."/>
            <person name="Palsikar V.B."/>
            <person name="Mitreva M."/>
            <person name="Wilson R.K."/>
        </authorList>
    </citation>
    <scope>NUCLEOTIDE SEQUENCE [LARGE SCALE GENOMIC DNA]</scope>
    <source>
        <strain evidence="1 2">ATCC 15930</strain>
    </source>
</reference>
<comment type="caution">
    <text evidence="1">The sequence shown here is derived from an EMBL/GenBank/DDBJ whole genome shotgun (WGS) entry which is preliminary data.</text>
</comment>
<gene>
    <name evidence="1" type="ORF">HMPREF1991_01366</name>
</gene>
<evidence type="ECO:0000313" key="1">
    <source>
        <dbReference type="EMBL" id="KDR52554.1"/>
    </source>
</evidence>
<dbReference type="HOGENOM" id="CLU_3102210_0_0_10"/>
<dbReference type="AlphaFoldDB" id="A0A069QKI6"/>
<dbReference type="EMBL" id="JNGW01000057">
    <property type="protein sequence ID" value="KDR52554.1"/>
    <property type="molecule type" value="Genomic_DNA"/>
</dbReference>
<proteinExistence type="predicted"/>
<keyword evidence="2" id="KW-1185">Reference proteome</keyword>
<dbReference type="PATRIC" id="fig|1122985.7.peg.1422"/>
<protein>
    <submittedName>
        <fullName evidence="1">Uncharacterized protein</fullName>
    </submittedName>
</protein>
<sequence>MSLESRVPGPNGPLMVLCGLGSGSNVTGNIVSYAVYNICSCNIYVCRLTVL</sequence>
<dbReference type="Proteomes" id="UP000027442">
    <property type="component" value="Unassembled WGS sequence"/>
</dbReference>